<dbReference type="Proteomes" id="UP000184480">
    <property type="component" value="Unassembled WGS sequence"/>
</dbReference>
<sequence length="278" mass="30699">MRIMFFWATVIASSIYSTFIRSQIGIQTDFPRTLFHIDGAKDNPQNSNSAITVAQQQNDIVIDSNGRLGVGTISPEAKLDIEHSKDITGDEYGLKLTPGYGGPAILVLENDGQTVQWEANPSLGQYAQFQVQPTVFPYATYETVLLTKLDGSLSLSGSDKIVIPTEGRFLLNLDMMGLTTLGSGFATYPLPVQASIYIYLYRYNASTGTTEEVDVIEHYMAITRVTGDYMAFSTALYAGYCHPNDYLYIVFRTAVAYELDGNYAVTSDKPCIVTIYNI</sequence>
<dbReference type="OrthoDB" id="1272989at2"/>
<organism evidence="1 2">
    <name type="scientific">Dysgonomonas macrotermitis</name>
    <dbReference type="NCBI Taxonomy" id="1346286"/>
    <lineage>
        <taxon>Bacteria</taxon>
        <taxon>Pseudomonadati</taxon>
        <taxon>Bacteroidota</taxon>
        <taxon>Bacteroidia</taxon>
        <taxon>Bacteroidales</taxon>
        <taxon>Dysgonomonadaceae</taxon>
        <taxon>Dysgonomonas</taxon>
    </lineage>
</organism>
<gene>
    <name evidence="1" type="ORF">SAMN05444362_104144</name>
</gene>
<dbReference type="STRING" id="1346286.SAMN05444362_104144"/>
<dbReference type="EMBL" id="FQUC01000004">
    <property type="protein sequence ID" value="SHF19630.1"/>
    <property type="molecule type" value="Genomic_DNA"/>
</dbReference>
<dbReference type="AlphaFoldDB" id="A0A1M4ZNF4"/>
<keyword evidence="2" id="KW-1185">Reference proteome</keyword>
<accession>A0A1M4ZNF4</accession>
<dbReference type="RefSeq" id="WP_139262027.1">
    <property type="nucleotide sequence ID" value="NZ_BBXL01000025.1"/>
</dbReference>
<name>A0A1M4ZNF4_9BACT</name>
<reference evidence="2" key="1">
    <citation type="submission" date="2016-11" db="EMBL/GenBank/DDBJ databases">
        <authorList>
            <person name="Varghese N."/>
            <person name="Submissions S."/>
        </authorList>
    </citation>
    <scope>NUCLEOTIDE SEQUENCE [LARGE SCALE GENOMIC DNA]</scope>
    <source>
        <strain evidence="2">DSM 27370</strain>
    </source>
</reference>
<evidence type="ECO:0000313" key="2">
    <source>
        <dbReference type="Proteomes" id="UP000184480"/>
    </source>
</evidence>
<protein>
    <submittedName>
        <fullName evidence="1">Uncharacterized protein</fullName>
    </submittedName>
</protein>
<proteinExistence type="predicted"/>
<evidence type="ECO:0000313" key="1">
    <source>
        <dbReference type="EMBL" id="SHF19630.1"/>
    </source>
</evidence>